<dbReference type="EMBL" id="CM009297">
    <property type="protein sequence ID" value="KAI9389520.1"/>
    <property type="molecule type" value="Genomic_DNA"/>
</dbReference>
<gene>
    <name evidence="1" type="ORF">POPTR_008G056400v4</name>
</gene>
<evidence type="ECO:0000313" key="1">
    <source>
        <dbReference type="EMBL" id="KAI9389520.1"/>
    </source>
</evidence>
<proteinExistence type="predicted"/>
<evidence type="ECO:0000313" key="2">
    <source>
        <dbReference type="Proteomes" id="UP000006729"/>
    </source>
</evidence>
<sequence>MVCSQIRTDQDEYLILLFAKVGAFCLFPFFLSLSLEKGYLVFAFAFFLVDFGFLMLSFLRYPPLFD</sequence>
<accession>A0ACC0SJV9</accession>
<name>A0ACC0SJV9_POPTR</name>
<comment type="caution">
    <text evidence="1">The sequence shown here is derived from an EMBL/GenBank/DDBJ whole genome shotgun (WGS) entry which is preliminary data.</text>
</comment>
<keyword evidence="2" id="KW-1185">Reference proteome</keyword>
<dbReference type="Proteomes" id="UP000006729">
    <property type="component" value="Chromosome 8"/>
</dbReference>
<reference evidence="1 2" key="1">
    <citation type="journal article" date="2006" name="Science">
        <title>The genome of black cottonwood, Populus trichocarpa (Torr. &amp; Gray).</title>
        <authorList>
            <person name="Tuskan G.A."/>
            <person name="Difazio S."/>
            <person name="Jansson S."/>
            <person name="Bohlmann J."/>
            <person name="Grigoriev I."/>
            <person name="Hellsten U."/>
            <person name="Putnam N."/>
            <person name="Ralph S."/>
            <person name="Rombauts S."/>
            <person name="Salamov A."/>
            <person name="Schein J."/>
            <person name="Sterck L."/>
            <person name="Aerts A."/>
            <person name="Bhalerao R.R."/>
            <person name="Bhalerao R.P."/>
            <person name="Blaudez D."/>
            <person name="Boerjan W."/>
            <person name="Brun A."/>
            <person name="Brunner A."/>
            <person name="Busov V."/>
            <person name="Campbell M."/>
            <person name="Carlson J."/>
            <person name="Chalot M."/>
            <person name="Chapman J."/>
            <person name="Chen G.L."/>
            <person name="Cooper D."/>
            <person name="Coutinho P.M."/>
            <person name="Couturier J."/>
            <person name="Covert S."/>
            <person name="Cronk Q."/>
            <person name="Cunningham R."/>
            <person name="Davis J."/>
            <person name="Degroeve S."/>
            <person name="Dejardin A."/>
            <person name="Depamphilis C."/>
            <person name="Detter J."/>
            <person name="Dirks B."/>
            <person name="Dubchak I."/>
            <person name="Duplessis S."/>
            <person name="Ehlting J."/>
            <person name="Ellis B."/>
            <person name="Gendler K."/>
            <person name="Goodstein D."/>
            <person name="Gribskov M."/>
            <person name="Grimwood J."/>
            <person name="Groover A."/>
            <person name="Gunter L."/>
            <person name="Hamberger B."/>
            <person name="Heinze B."/>
            <person name="Helariutta Y."/>
            <person name="Henrissat B."/>
            <person name="Holligan D."/>
            <person name="Holt R."/>
            <person name="Huang W."/>
            <person name="Islam-Faridi N."/>
            <person name="Jones S."/>
            <person name="Jones-Rhoades M."/>
            <person name="Jorgensen R."/>
            <person name="Joshi C."/>
            <person name="Kangasjarvi J."/>
            <person name="Karlsson J."/>
            <person name="Kelleher C."/>
            <person name="Kirkpatrick R."/>
            <person name="Kirst M."/>
            <person name="Kohler A."/>
            <person name="Kalluri U."/>
            <person name="Larimer F."/>
            <person name="Leebens-Mack J."/>
            <person name="Leple J.C."/>
            <person name="Locascio P."/>
            <person name="Lou Y."/>
            <person name="Lucas S."/>
            <person name="Martin F."/>
            <person name="Montanini B."/>
            <person name="Napoli C."/>
            <person name="Nelson D.R."/>
            <person name="Nelson C."/>
            <person name="Nieminen K."/>
            <person name="Nilsson O."/>
            <person name="Pereda V."/>
            <person name="Peter G."/>
            <person name="Philippe R."/>
            <person name="Pilate G."/>
            <person name="Poliakov A."/>
            <person name="Razumovskaya J."/>
            <person name="Richardson P."/>
            <person name="Rinaldi C."/>
            <person name="Ritland K."/>
            <person name="Rouze P."/>
            <person name="Ryaboy D."/>
            <person name="Schmutz J."/>
            <person name="Schrader J."/>
            <person name="Segerman B."/>
            <person name="Shin H."/>
            <person name="Siddiqui A."/>
            <person name="Sterky F."/>
            <person name="Terry A."/>
            <person name="Tsai C.J."/>
            <person name="Uberbacher E."/>
            <person name="Unneberg P."/>
            <person name="Vahala J."/>
            <person name="Wall K."/>
            <person name="Wessler S."/>
            <person name="Yang G."/>
            <person name="Yin T."/>
            <person name="Douglas C."/>
            <person name="Marra M."/>
            <person name="Sandberg G."/>
            <person name="Van de Peer Y."/>
            <person name="Rokhsar D."/>
        </authorList>
    </citation>
    <scope>NUCLEOTIDE SEQUENCE [LARGE SCALE GENOMIC DNA]</scope>
    <source>
        <strain evidence="2">cv. Nisqually</strain>
    </source>
</reference>
<protein>
    <submittedName>
        <fullName evidence="1">Uncharacterized protein</fullName>
    </submittedName>
</protein>
<organism evidence="1 2">
    <name type="scientific">Populus trichocarpa</name>
    <name type="common">Western balsam poplar</name>
    <name type="synonym">Populus balsamifera subsp. trichocarpa</name>
    <dbReference type="NCBI Taxonomy" id="3694"/>
    <lineage>
        <taxon>Eukaryota</taxon>
        <taxon>Viridiplantae</taxon>
        <taxon>Streptophyta</taxon>
        <taxon>Embryophyta</taxon>
        <taxon>Tracheophyta</taxon>
        <taxon>Spermatophyta</taxon>
        <taxon>Magnoliopsida</taxon>
        <taxon>eudicotyledons</taxon>
        <taxon>Gunneridae</taxon>
        <taxon>Pentapetalae</taxon>
        <taxon>rosids</taxon>
        <taxon>fabids</taxon>
        <taxon>Malpighiales</taxon>
        <taxon>Salicaceae</taxon>
        <taxon>Saliceae</taxon>
        <taxon>Populus</taxon>
    </lineage>
</organism>